<protein>
    <submittedName>
        <fullName evidence="10">Putative galactose-3-o-sulfotransferase</fullName>
    </submittedName>
</protein>
<dbReference type="AlphaFoldDB" id="A0A2R5LLU3"/>
<reference evidence="10" key="1">
    <citation type="submission" date="2018-03" db="EMBL/GenBank/DDBJ databases">
        <title>The relapsing fever spirochete Borrelia turicatae persists in the highly oxidative environment of its soft-bodied tick vector.</title>
        <authorList>
            <person name="Bourret T.J."/>
            <person name="Boyle W.K."/>
            <person name="Valenzuela J.G."/>
            <person name="Oliveira F."/>
            <person name="Lopez J.E."/>
        </authorList>
    </citation>
    <scope>NUCLEOTIDE SEQUENCE</scope>
    <source>
        <strain evidence="10">Kansas strain/isolate</strain>
        <tissue evidence="10">Salivary glands</tissue>
    </source>
</reference>
<keyword evidence="6" id="KW-1133">Transmembrane helix</keyword>
<comment type="subcellular location">
    <subcellularLocation>
        <location evidence="1">Golgi apparatus membrane</location>
        <topology evidence="1">Single-pass type II membrane protein</topology>
    </subcellularLocation>
</comment>
<evidence type="ECO:0000256" key="1">
    <source>
        <dbReference type="ARBA" id="ARBA00004323"/>
    </source>
</evidence>
<dbReference type="InterPro" id="IPR027417">
    <property type="entry name" value="P-loop_NTPase"/>
</dbReference>
<evidence type="ECO:0000256" key="3">
    <source>
        <dbReference type="ARBA" id="ARBA00022679"/>
    </source>
</evidence>
<keyword evidence="5" id="KW-0735">Signal-anchor</keyword>
<dbReference type="EMBL" id="GGLE01006356">
    <property type="protein sequence ID" value="MBY10482.1"/>
    <property type="molecule type" value="Transcribed_RNA"/>
</dbReference>
<evidence type="ECO:0000313" key="10">
    <source>
        <dbReference type="EMBL" id="MBY10482.1"/>
    </source>
</evidence>
<keyword evidence="9" id="KW-0325">Glycoprotein</keyword>
<keyword evidence="4" id="KW-0812">Transmembrane</keyword>
<dbReference type="Pfam" id="PF06990">
    <property type="entry name" value="Gal-3-0_sulfotr"/>
    <property type="match status" value="1"/>
</dbReference>
<organism evidence="10">
    <name type="scientific">Ornithodoros turicata</name>
    <dbReference type="NCBI Taxonomy" id="34597"/>
    <lineage>
        <taxon>Eukaryota</taxon>
        <taxon>Metazoa</taxon>
        <taxon>Ecdysozoa</taxon>
        <taxon>Arthropoda</taxon>
        <taxon>Chelicerata</taxon>
        <taxon>Arachnida</taxon>
        <taxon>Acari</taxon>
        <taxon>Parasitiformes</taxon>
        <taxon>Ixodida</taxon>
        <taxon>Ixodoidea</taxon>
        <taxon>Argasidae</taxon>
        <taxon>Ornithodorinae</taxon>
        <taxon>Ornithodoros</taxon>
    </lineage>
</organism>
<keyword evidence="8" id="KW-0472">Membrane</keyword>
<dbReference type="Gene3D" id="3.40.50.300">
    <property type="entry name" value="P-loop containing nucleotide triphosphate hydrolases"/>
    <property type="match status" value="1"/>
</dbReference>
<dbReference type="PANTHER" id="PTHR14647">
    <property type="entry name" value="GALACTOSE-3-O-SULFOTRANSFERASE"/>
    <property type="match status" value="1"/>
</dbReference>
<dbReference type="GO" id="GO:0009247">
    <property type="term" value="P:glycolipid biosynthetic process"/>
    <property type="evidence" value="ECO:0007669"/>
    <property type="project" value="InterPro"/>
</dbReference>
<sequence length="391" mass="46025">MLRRFQRAWVVCAVLGLLSLVGVAVYTRTPLIFVSNSLHGSWRLPFSSSYNVPMSCDALKDIVFLKTHKCASSTVMNIFLRYGVTHNLTFVLPTSKVTHYIGHPVPFNHNLITDMRRYNYSNNILTHHTRFNKAEISYVMPKDSVYVTILRRPEDVFESLYAYCRLSKKYHKSLTEFVNDDHALKLMNRKRVIEGKIGFNQMCFDLGMKTQDVADDNAVRNFINFIAENFNLVMIAERFDESLILLKHLLCWTTEDMVAFKINARLDKYKEELSPEVKKRLRQFNGGDVKLYDYFSKLFDQKVAEFGVDRMAEEVHELRSLRDAYYERCVDREDTLDKVVPEQNRKEVIAFKKKEDSELCRYMTLTELEFHDLLLKRQKDMIHDMIRSRIT</sequence>
<evidence type="ECO:0000256" key="2">
    <source>
        <dbReference type="ARBA" id="ARBA00008124"/>
    </source>
</evidence>
<evidence type="ECO:0000256" key="7">
    <source>
        <dbReference type="ARBA" id="ARBA00023034"/>
    </source>
</evidence>
<dbReference type="GO" id="GO:0001733">
    <property type="term" value="F:galactosylceramide sulfotransferase activity"/>
    <property type="evidence" value="ECO:0007669"/>
    <property type="project" value="InterPro"/>
</dbReference>
<evidence type="ECO:0000256" key="9">
    <source>
        <dbReference type="ARBA" id="ARBA00023180"/>
    </source>
</evidence>
<comment type="similarity">
    <text evidence="2">Belongs to the galactose-3-O-sulfotransferase family.</text>
</comment>
<evidence type="ECO:0000256" key="8">
    <source>
        <dbReference type="ARBA" id="ARBA00023136"/>
    </source>
</evidence>
<name>A0A2R5LLU3_9ACAR</name>
<keyword evidence="3 10" id="KW-0808">Transferase</keyword>
<proteinExistence type="inferred from homology"/>
<dbReference type="InterPro" id="IPR009729">
    <property type="entry name" value="Gal-3-0_sulfotransfrase"/>
</dbReference>
<dbReference type="GO" id="GO:0000139">
    <property type="term" value="C:Golgi membrane"/>
    <property type="evidence" value="ECO:0007669"/>
    <property type="project" value="UniProtKB-SubCell"/>
</dbReference>
<keyword evidence="7" id="KW-0333">Golgi apparatus</keyword>
<evidence type="ECO:0000256" key="6">
    <source>
        <dbReference type="ARBA" id="ARBA00022989"/>
    </source>
</evidence>
<dbReference type="PANTHER" id="PTHR14647:SF87">
    <property type="entry name" value="PUTATIVE-RELATED"/>
    <property type="match status" value="1"/>
</dbReference>
<evidence type="ECO:0000256" key="5">
    <source>
        <dbReference type="ARBA" id="ARBA00022968"/>
    </source>
</evidence>
<dbReference type="SUPFAM" id="SSF52540">
    <property type="entry name" value="P-loop containing nucleoside triphosphate hydrolases"/>
    <property type="match status" value="1"/>
</dbReference>
<evidence type="ECO:0000256" key="4">
    <source>
        <dbReference type="ARBA" id="ARBA00022692"/>
    </source>
</evidence>
<accession>A0A2R5LLU3</accession>